<name>A0A2P2QU31_RHIMU</name>
<dbReference type="AlphaFoldDB" id="A0A2P2QU31"/>
<reference evidence="2" key="1">
    <citation type="submission" date="2018-02" db="EMBL/GenBank/DDBJ databases">
        <title>Rhizophora mucronata_Transcriptome.</title>
        <authorList>
            <person name="Meera S.P."/>
            <person name="Sreeshan A."/>
            <person name="Augustine A."/>
        </authorList>
    </citation>
    <scope>NUCLEOTIDE SEQUENCE</scope>
    <source>
        <tissue evidence="2">Leaf</tissue>
    </source>
</reference>
<dbReference type="PANTHER" id="PTHR37900:SF5">
    <property type="entry name" value="OS02G0159250 PROTEIN"/>
    <property type="match status" value="1"/>
</dbReference>
<organism evidence="2">
    <name type="scientific">Rhizophora mucronata</name>
    <name type="common">Asiatic mangrove</name>
    <dbReference type="NCBI Taxonomy" id="61149"/>
    <lineage>
        <taxon>Eukaryota</taxon>
        <taxon>Viridiplantae</taxon>
        <taxon>Streptophyta</taxon>
        <taxon>Embryophyta</taxon>
        <taxon>Tracheophyta</taxon>
        <taxon>Spermatophyta</taxon>
        <taxon>Magnoliopsida</taxon>
        <taxon>eudicotyledons</taxon>
        <taxon>Gunneridae</taxon>
        <taxon>Pentapetalae</taxon>
        <taxon>rosids</taxon>
        <taxon>fabids</taxon>
        <taxon>Malpighiales</taxon>
        <taxon>Rhizophoraceae</taxon>
        <taxon>Rhizophora</taxon>
    </lineage>
</organism>
<protein>
    <submittedName>
        <fullName evidence="2">Uncharacterized protein</fullName>
    </submittedName>
</protein>
<sequence length="69" mass="8174">MSLMPLMLRSLARSLISLMSQPVTSVTTILYYSDLLPRNLNLDRLIQRELVDPENHLFHFIINILRCFW</sequence>
<dbReference type="EMBL" id="GGEC01090029">
    <property type="protein sequence ID" value="MBX70513.1"/>
    <property type="molecule type" value="Transcribed_RNA"/>
</dbReference>
<evidence type="ECO:0000256" key="1">
    <source>
        <dbReference type="SAM" id="SignalP"/>
    </source>
</evidence>
<accession>A0A2P2QU31</accession>
<dbReference type="PANTHER" id="PTHR37900">
    <property type="match status" value="1"/>
</dbReference>
<feature type="signal peptide" evidence="1">
    <location>
        <begin position="1"/>
        <end position="25"/>
    </location>
</feature>
<proteinExistence type="predicted"/>
<feature type="chain" id="PRO_5015160253" evidence="1">
    <location>
        <begin position="26"/>
        <end position="69"/>
    </location>
</feature>
<evidence type="ECO:0000313" key="2">
    <source>
        <dbReference type="EMBL" id="MBX70513.1"/>
    </source>
</evidence>
<keyword evidence="1" id="KW-0732">Signal</keyword>